<dbReference type="SUPFAM" id="SSF48264">
    <property type="entry name" value="Cytochrome P450"/>
    <property type="match status" value="1"/>
</dbReference>
<protein>
    <recommendedName>
        <fullName evidence="6">Beta-amyrin 28-oxidase</fullName>
    </recommendedName>
</protein>
<dbReference type="GO" id="GO:0016705">
    <property type="term" value="F:oxidoreductase activity, acting on paired donors, with incorporation or reduction of molecular oxygen"/>
    <property type="evidence" value="ECO:0007669"/>
    <property type="project" value="InterPro"/>
</dbReference>
<evidence type="ECO:0000313" key="4">
    <source>
        <dbReference type="EMBL" id="KAJ4837345.1"/>
    </source>
</evidence>
<sequence length="248" mass="28049">MIKRILMNCLNQEALKRYIEGKEGVKVYPTVQLYTFELACCLFASIDDPAQLSRLSAQFDVFLKGVISLPFNIPGTVFYGATRAANVIRDELLLIARQRKVALDKEMVSSTQDLLSHMLVTEDASGRQLSEKEIVDNTLMLRFAGHDTTRSAITSVMKYLGELPEVYAKVLEEQMGIAKSKERGELLKWEDIQKMRYSWNVVSEVLRLSPPVRGGFREAIADFTYAGYTIPKGWKVLITFSYSLQVCA</sequence>
<evidence type="ECO:0000313" key="5">
    <source>
        <dbReference type="Proteomes" id="UP001141552"/>
    </source>
</evidence>
<reference evidence="4" key="2">
    <citation type="journal article" date="2023" name="Plants (Basel)">
        <title>Annotation of the Turnera subulata (Passifloraceae) Draft Genome Reveals the S-Locus Evolved after the Divergence of Turneroideae from Passifloroideae in a Stepwise Manner.</title>
        <authorList>
            <person name="Henning P.M."/>
            <person name="Roalson E.H."/>
            <person name="Mir W."/>
            <person name="McCubbin A.G."/>
            <person name="Shore J.S."/>
        </authorList>
    </citation>
    <scope>NUCLEOTIDE SEQUENCE</scope>
    <source>
        <strain evidence="4">F60SS</strain>
    </source>
</reference>
<name>A0A9Q0JE60_9ROSI</name>
<accession>A0A9Q0JE60</accession>
<proteinExistence type="inferred from homology"/>
<dbReference type="Pfam" id="PF00067">
    <property type="entry name" value="p450"/>
    <property type="match status" value="1"/>
</dbReference>
<dbReference type="OrthoDB" id="3945418at2759"/>
<dbReference type="Gene3D" id="1.10.630.10">
    <property type="entry name" value="Cytochrome P450"/>
    <property type="match status" value="1"/>
</dbReference>
<evidence type="ECO:0000256" key="2">
    <source>
        <dbReference type="ARBA" id="ARBA00022723"/>
    </source>
</evidence>
<dbReference type="GO" id="GO:0005506">
    <property type="term" value="F:iron ion binding"/>
    <property type="evidence" value="ECO:0007669"/>
    <property type="project" value="InterPro"/>
</dbReference>
<comment type="similarity">
    <text evidence="1">Belongs to the cytochrome P450 family.</text>
</comment>
<dbReference type="InterPro" id="IPR001128">
    <property type="entry name" value="Cyt_P450"/>
</dbReference>
<dbReference type="GO" id="GO:0016125">
    <property type="term" value="P:sterol metabolic process"/>
    <property type="evidence" value="ECO:0007669"/>
    <property type="project" value="TreeGrafter"/>
</dbReference>
<dbReference type="PANTHER" id="PTHR24286:SF209">
    <property type="entry name" value="BETA-AMYRIN 28-OXIDASE-LIKE"/>
    <property type="match status" value="1"/>
</dbReference>
<dbReference type="GO" id="GO:0020037">
    <property type="term" value="F:heme binding"/>
    <property type="evidence" value="ECO:0007669"/>
    <property type="project" value="InterPro"/>
</dbReference>
<keyword evidence="5" id="KW-1185">Reference proteome</keyword>
<gene>
    <name evidence="4" type="ORF">Tsubulata_008323</name>
</gene>
<dbReference type="EMBL" id="JAKUCV010003857">
    <property type="protein sequence ID" value="KAJ4837345.1"/>
    <property type="molecule type" value="Genomic_DNA"/>
</dbReference>
<organism evidence="4 5">
    <name type="scientific">Turnera subulata</name>
    <dbReference type="NCBI Taxonomy" id="218843"/>
    <lineage>
        <taxon>Eukaryota</taxon>
        <taxon>Viridiplantae</taxon>
        <taxon>Streptophyta</taxon>
        <taxon>Embryophyta</taxon>
        <taxon>Tracheophyta</taxon>
        <taxon>Spermatophyta</taxon>
        <taxon>Magnoliopsida</taxon>
        <taxon>eudicotyledons</taxon>
        <taxon>Gunneridae</taxon>
        <taxon>Pentapetalae</taxon>
        <taxon>rosids</taxon>
        <taxon>fabids</taxon>
        <taxon>Malpighiales</taxon>
        <taxon>Passifloraceae</taxon>
        <taxon>Turnera</taxon>
    </lineage>
</organism>
<comment type="caution">
    <text evidence="4">The sequence shown here is derived from an EMBL/GenBank/DDBJ whole genome shotgun (WGS) entry which is preliminary data.</text>
</comment>
<dbReference type="InterPro" id="IPR036396">
    <property type="entry name" value="Cyt_P450_sf"/>
</dbReference>
<dbReference type="Proteomes" id="UP001141552">
    <property type="component" value="Unassembled WGS sequence"/>
</dbReference>
<evidence type="ECO:0000256" key="1">
    <source>
        <dbReference type="ARBA" id="ARBA00010617"/>
    </source>
</evidence>
<evidence type="ECO:0000256" key="3">
    <source>
        <dbReference type="ARBA" id="ARBA00023004"/>
    </source>
</evidence>
<keyword evidence="2" id="KW-0479">Metal-binding</keyword>
<reference evidence="4" key="1">
    <citation type="submission" date="2022-02" db="EMBL/GenBank/DDBJ databases">
        <authorList>
            <person name="Henning P.M."/>
            <person name="McCubbin A.G."/>
            <person name="Shore J.S."/>
        </authorList>
    </citation>
    <scope>NUCLEOTIDE SEQUENCE</scope>
    <source>
        <strain evidence="4">F60SS</strain>
        <tissue evidence="4">Leaves</tissue>
    </source>
</reference>
<dbReference type="PANTHER" id="PTHR24286">
    <property type="entry name" value="CYTOCHROME P450 26"/>
    <property type="match status" value="1"/>
</dbReference>
<evidence type="ECO:0008006" key="6">
    <source>
        <dbReference type="Google" id="ProtNLM"/>
    </source>
</evidence>
<dbReference type="GO" id="GO:0004497">
    <property type="term" value="F:monooxygenase activity"/>
    <property type="evidence" value="ECO:0007669"/>
    <property type="project" value="InterPro"/>
</dbReference>
<keyword evidence="3" id="KW-0408">Iron</keyword>
<dbReference type="AlphaFoldDB" id="A0A9Q0JE60"/>